<evidence type="ECO:0000259" key="4">
    <source>
        <dbReference type="Pfam" id="PF18676"/>
    </source>
</evidence>
<keyword evidence="3" id="KW-0472">Membrane</keyword>
<evidence type="ECO:0000256" key="3">
    <source>
        <dbReference type="SAM" id="Phobius"/>
    </source>
</evidence>
<dbReference type="Gene3D" id="2.60.40.4270">
    <property type="entry name" value="Listeria-Bacteroides repeat domain"/>
    <property type="match status" value="2"/>
</dbReference>
<dbReference type="Proteomes" id="UP000070366">
    <property type="component" value="Unassembled WGS sequence"/>
</dbReference>
<dbReference type="EMBL" id="LSZW01000055">
    <property type="protein sequence ID" value="KXK65864.1"/>
    <property type="molecule type" value="Genomic_DNA"/>
</dbReference>
<accession>A0A136Q5J7</accession>
<feature type="transmembrane region" description="Helical" evidence="3">
    <location>
        <begin position="1104"/>
        <end position="1122"/>
    </location>
</feature>
<dbReference type="Pfam" id="PF09479">
    <property type="entry name" value="Flg_new"/>
    <property type="match status" value="3"/>
</dbReference>
<feature type="transmembrane region" description="Helical" evidence="3">
    <location>
        <begin position="1073"/>
        <end position="1092"/>
    </location>
</feature>
<protein>
    <submittedName>
        <fullName evidence="5">Repeat protein</fullName>
    </submittedName>
</protein>
<comment type="caution">
    <text evidence="5">The sequence shown here is derived from an EMBL/GenBank/DDBJ whole genome shotgun (WGS) entry which is preliminary data.</text>
</comment>
<sequence>MASDRKQDSWKELAMKVRKYKVNLKKMLVIALVVAFFVSALNISAFAMDGEQGTGAADSAANTELNVEPSASASAEPSASASAEPSASASAEPSASASAEPSASASAEPSAEQTKTQDVIQEEVPAAMSLLGRGGPLNRNYTVTYDSNGYFTAPSDSRTYAPGAKVTVLDGDKAAHDQSGKHTFLGWSTSKNDKIVNTSEQYRRLVASGRFYTGGETYIMGNGNVTFYAVFGSATPSPSELFYFRNDTEADAGVTVYYSKNGESLQTIGSGERIGFTKSEISGIMFFVRIDEGHTYQGISYTAGQQAEINVDIDKAPKSLGGYNFSNAIASAKAQGCFREFHYSAFWAAHQGEGGVRAFKVLTNEKPVELTSITYYANDTSGRSTGQSVVQNKAATLLGSGTFTRTGYTLAGWNTRADGKGVSYSLGGTYQVGTSAVKLYAVWQIQTYTVTFEAGEGGSLAQGMQTVFTDIKYNTPWNQAVTEPAPVPDEEYYFAGWTPSLPSAVTKTAVYTAQFAEKTEITLTANSDDSKTYNGSRQTVSGYSGVPEGLTVTGVEAQGSGTDAGTYTVAFTQKNAVVKDANGRDVTDQYKITYVTGTLAIGKAGLTITANDAYREYGKENPAFSFTQSGLKGTDTVEGVGLAVTLDCAAGAASPVGPYDIVPSGAAATKNYNVSYANGTLTITYSTALTLDAEAYSGTYDGISHGGITKAAPSVENAAITYSIDGENYSPAMPQFTNAGDYPVYVRAEAPNYNPAVARVTVAVKKADLTVTAEDMAKVYGQENPQFTVSYSGLVNGESGAVLLGTLAFDCAADTLSPVDSYAVTPGGLTSDNYEISFAEGVLTVTPKPVTVTAENKTKTAGDADPALTAVVSGLVGSDTLQYTLGRDAGEAAGTYAIRVAPGSNPNYSVKTVDAVLTITAAPADPTPAAPTPPETPTTPTAPAAPAAPGTPAASGTTGGTPPAAEDTVTVPDNQTPLAGSEDGNNGDGGSAEQEPVTIDDNQTPLAGGIGQASWALLNLLLAIATGIIMIVLLAGYFIGRKKNEAEEGEGAQLHTARGEEGEEQGKLKRKGIVRLLSIIPAVAAIIAFILTENIWNPMVWTDKWTLLMAVIAVVQVVVAVFTKKSRKDKEDEEPEGGIRAERV</sequence>
<name>A0A136Q5J7_9FIRM</name>
<evidence type="ECO:0000256" key="1">
    <source>
        <dbReference type="ARBA" id="ARBA00004196"/>
    </source>
</evidence>
<reference evidence="5 6" key="1">
    <citation type="submission" date="2016-02" db="EMBL/GenBank/DDBJ databases">
        <authorList>
            <person name="Wen L."/>
            <person name="He K."/>
            <person name="Yang H."/>
        </authorList>
    </citation>
    <scope>NUCLEOTIDE SEQUENCE [LARGE SCALE GENOMIC DNA]</scope>
    <source>
        <strain evidence="5 6">DSM 22607</strain>
    </source>
</reference>
<dbReference type="InterPro" id="IPR042229">
    <property type="entry name" value="Listeria/Bacterioides_rpt_sf"/>
</dbReference>
<organism evidence="5 6">
    <name type="scientific">Christensenella minuta</name>
    <dbReference type="NCBI Taxonomy" id="626937"/>
    <lineage>
        <taxon>Bacteria</taxon>
        <taxon>Bacillati</taxon>
        <taxon>Bacillota</taxon>
        <taxon>Clostridia</taxon>
        <taxon>Christensenellales</taxon>
        <taxon>Christensenellaceae</taxon>
        <taxon>Christensenella</taxon>
    </lineage>
</organism>
<feature type="compositionally biased region" description="Low complexity" evidence="2">
    <location>
        <begin position="68"/>
        <end position="112"/>
    </location>
</feature>
<feature type="transmembrane region" description="Helical" evidence="3">
    <location>
        <begin position="1015"/>
        <end position="1039"/>
    </location>
</feature>
<dbReference type="AlphaFoldDB" id="A0A136Q5J7"/>
<dbReference type="Pfam" id="PF18676">
    <property type="entry name" value="MBG_2"/>
    <property type="match status" value="3"/>
</dbReference>
<dbReference type="Gene3D" id="3.30.160.710">
    <property type="match status" value="3"/>
</dbReference>
<comment type="subcellular location">
    <subcellularLocation>
        <location evidence="1">Cell envelope</location>
    </subcellularLocation>
</comment>
<evidence type="ECO:0000313" key="5">
    <source>
        <dbReference type="EMBL" id="KXK65864.1"/>
    </source>
</evidence>
<dbReference type="GO" id="GO:0030313">
    <property type="term" value="C:cell envelope"/>
    <property type="evidence" value="ECO:0007669"/>
    <property type="project" value="UniProtKB-SubCell"/>
</dbReference>
<feature type="domain" description="MBG" evidence="4">
    <location>
        <begin position="850"/>
        <end position="918"/>
    </location>
</feature>
<dbReference type="STRING" id="626937.HMPREF3293_01357"/>
<dbReference type="InterPro" id="IPR041286">
    <property type="entry name" value="MBG_2"/>
</dbReference>
<feature type="compositionally biased region" description="Pro residues" evidence="2">
    <location>
        <begin position="925"/>
        <end position="937"/>
    </location>
</feature>
<dbReference type="InterPro" id="IPR013378">
    <property type="entry name" value="InlB-like_B-rpt"/>
</dbReference>
<keyword evidence="3" id="KW-0812">Transmembrane</keyword>
<feature type="domain" description="MBG" evidence="4">
    <location>
        <begin position="606"/>
        <end position="682"/>
    </location>
</feature>
<feature type="compositionally biased region" description="Low complexity" evidence="2">
    <location>
        <begin position="938"/>
        <end position="968"/>
    </location>
</feature>
<proteinExistence type="predicted"/>
<dbReference type="PATRIC" id="fig|626937.4.peg.1340"/>
<keyword evidence="6" id="KW-1185">Reference proteome</keyword>
<feature type="domain" description="MBG" evidence="4">
    <location>
        <begin position="769"/>
        <end position="844"/>
    </location>
</feature>
<feature type="region of interest" description="Disordered" evidence="2">
    <location>
        <begin position="923"/>
        <end position="1003"/>
    </location>
</feature>
<feature type="region of interest" description="Disordered" evidence="2">
    <location>
        <begin position="52"/>
        <end position="117"/>
    </location>
</feature>
<keyword evidence="3" id="KW-1133">Transmembrane helix</keyword>
<evidence type="ECO:0000256" key="2">
    <source>
        <dbReference type="SAM" id="MobiDB-lite"/>
    </source>
</evidence>
<evidence type="ECO:0000313" key="6">
    <source>
        <dbReference type="Proteomes" id="UP000070366"/>
    </source>
</evidence>
<gene>
    <name evidence="5" type="ORF">HMPREF3293_01357</name>
</gene>